<sequence>MIAVITSCSYFREGFHELTRQILAECKSFSSVMYTDDINTFTKKILCQTKAIVVDYGQSNIQQLIDLLVVKNKYPESYFILITRESCFENTIENILINTVSDYSIDCVSVMRKLKACLKDFASGNQHIIVTKNKRLYHIEKEKNLTKRESDLLPYIISGRNNKEISRYLDVSGKTVSHHRRNIYHKFDVNNLTGLYHVFGRYA</sequence>
<organism evidence="1 2">
    <name type="scientific">Enterobacter kobei</name>
    <dbReference type="NCBI Taxonomy" id="208224"/>
    <lineage>
        <taxon>Bacteria</taxon>
        <taxon>Pseudomonadati</taxon>
        <taxon>Pseudomonadota</taxon>
        <taxon>Gammaproteobacteria</taxon>
        <taxon>Enterobacterales</taxon>
        <taxon>Enterobacteriaceae</taxon>
        <taxon>Enterobacter</taxon>
        <taxon>Enterobacter cloacae complex</taxon>
    </lineage>
</organism>
<keyword evidence="2" id="KW-1185">Reference proteome</keyword>
<protein>
    <submittedName>
        <fullName evidence="1">Uncharacterized protein</fullName>
    </submittedName>
</protein>
<accession>A0ACC8S904</accession>
<name>A0ACC8S904_9ENTR</name>
<evidence type="ECO:0000313" key="1">
    <source>
        <dbReference type="EMBL" id="OLR19936.1"/>
    </source>
</evidence>
<gene>
    <name evidence="1" type="ORF">BH713_04405</name>
</gene>
<reference evidence="1" key="1">
    <citation type="submission" date="2016-10" db="EMBL/GenBank/DDBJ databases">
        <authorList>
            <person name="Wang S."/>
            <person name="Zhu B."/>
        </authorList>
    </citation>
    <scope>NUCLEOTIDE SEQUENCE</scope>
    <source>
        <strain evidence="1">JCM 8580</strain>
    </source>
</reference>
<dbReference type="EMBL" id="MKXD01000002">
    <property type="protein sequence ID" value="OLR19936.1"/>
    <property type="molecule type" value="Genomic_DNA"/>
</dbReference>
<proteinExistence type="predicted"/>
<comment type="caution">
    <text evidence="1">The sequence shown here is derived from an EMBL/GenBank/DDBJ whole genome shotgun (WGS) entry which is preliminary data.</text>
</comment>
<dbReference type="Proteomes" id="UP000187000">
    <property type="component" value="Unassembled WGS sequence"/>
</dbReference>
<evidence type="ECO:0000313" key="2">
    <source>
        <dbReference type="Proteomes" id="UP000187000"/>
    </source>
</evidence>